<dbReference type="EMBL" id="SJPK01000005">
    <property type="protein sequence ID" value="TWT66376.1"/>
    <property type="molecule type" value="Genomic_DNA"/>
</dbReference>
<sequence length="141" mass="14845">MSLNQQRSGFSLLEMMLALAILGGSLGMLSTLAMKGADAAREAEHLAQARLIAQSRLATLLASEQQPASLPATPTAAVDSESTTAFEYQLDVGTAPMQGILTIRITVRALSPNGGDPIATYSITRWMIDPMLGLGEEELGV</sequence>
<dbReference type="Pfam" id="PF07963">
    <property type="entry name" value="N_methyl"/>
    <property type="match status" value="1"/>
</dbReference>
<keyword evidence="2" id="KW-1185">Reference proteome</keyword>
<dbReference type="InterPro" id="IPR012902">
    <property type="entry name" value="N_methyl_site"/>
</dbReference>
<dbReference type="Proteomes" id="UP000318053">
    <property type="component" value="Unassembled WGS sequence"/>
</dbReference>
<reference evidence="1 2" key="1">
    <citation type="submission" date="2019-02" db="EMBL/GenBank/DDBJ databases">
        <title>Deep-cultivation of Planctomycetes and their phenomic and genomic characterization uncovers novel biology.</title>
        <authorList>
            <person name="Wiegand S."/>
            <person name="Jogler M."/>
            <person name="Boedeker C."/>
            <person name="Pinto D."/>
            <person name="Vollmers J."/>
            <person name="Rivas-Marin E."/>
            <person name="Kohn T."/>
            <person name="Peeters S.H."/>
            <person name="Heuer A."/>
            <person name="Rast P."/>
            <person name="Oberbeckmann S."/>
            <person name="Bunk B."/>
            <person name="Jeske O."/>
            <person name="Meyerdierks A."/>
            <person name="Storesund J.E."/>
            <person name="Kallscheuer N."/>
            <person name="Luecker S."/>
            <person name="Lage O.M."/>
            <person name="Pohl T."/>
            <person name="Merkel B.J."/>
            <person name="Hornburger P."/>
            <person name="Mueller R.-W."/>
            <person name="Bruemmer F."/>
            <person name="Labrenz M."/>
            <person name="Spormann A.M."/>
            <person name="Op Den Camp H."/>
            <person name="Overmann J."/>
            <person name="Amann R."/>
            <person name="Jetten M.S.M."/>
            <person name="Mascher T."/>
            <person name="Medema M.H."/>
            <person name="Devos D.P."/>
            <person name="Kaster A.-K."/>
            <person name="Ovreas L."/>
            <person name="Rohde M."/>
            <person name="Galperin M.Y."/>
            <person name="Jogler C."/>
        </authorList>
    </citation>
    <scope>NUCLEOTIDE SEQUENCE [LARGE SCALE GENOMIC DNA]</scope>
    <source>
        <strain evidence="1 2">CA85</strain>
    </source>
</reference>
<organism evidence="1 2">
    <name type="scientific">Allorhodopirellula solitaria</name>
    <dbReference type="NCBI Taxonomy" id="2527987"/>
    <lineage>
        <taxon>Bacteria</taxon>
        <taxon>Pseudomonadati</taxon>
        <taxon>Planctomycetota</taxon>
        <taxon>Planctomycetia</taxon>
        <taxon>Pirellulales</taxon>
        <taxon>Pirellulaceae</taxon>
        <taxon>Allorhodopirellula</taxon>
    </lineage>
</organism>
<name>A0A5C5XSZ7_9BACT</name>
<protein>
    <recommendedName>
        <fullName evidence="3">Prepilin-type N-terminal cleavage/methylation domain-containing protein</fullName>
    </recommendedName>
</protein>
<evidence type="ECO:0000313" key="2">
    <source>
        <dbReference type="Proteomes" id="UP000318053"/>
    </source>
</evidence>
<dbReference type="AlphaFoldDB" id="A0A5C5XSZ7"/>
<dbReference type="SUPFAM" id="SSF54523">
    <property type="entry name" value="Pili subunits"/>
    <property type="match status" value="1"/>
</dbReference>
<dbReference type="RefSeq" id="WP_246112712.1">
    <property type="nucleotide sequence ID" value="NZ_SJPK01000005.1"/>
</dbReference>
<accession>A0A5C5XSZ7</accession>
<gene>
    <name evidence="1" type="ORF">CA85_24700</name>
</gene>
<evidence type="ECO:0008006" key="3">
    <source>
        <dbReference type="Google" id="ProtNLM"/>
    </source>
</evidence>
<dbReference type="InterPro" id="IPR045584">
    <property type="entry name" value="Pilin-like"/>
</dbReference>
<proteinExistence type="predicted"/>
<dbReference type="NCBIfam" id="TIGR02532">
    <property type="entry name" value="IV_pilin_GFxxxE"/>
    <property type="match status" value="1"/>
</dbReference>
<evidence type="ECO:0000313" key="1">
    <source>
        <dbReference type="EMBL" id="TWT66376.1"/>
    </source>
</evidence>
<comment type="caution">
    <text evidence="1">The sequence shown here is derived from an EMBL/GenBank/DDBJ whole genome shotgun (WGS) entry which is preliminary data.</text>
</comment>